<evidence type="ECO:0000313" key="2">
    <source>
        <dbReference type="EMBL" id="OQB73135.1"/>
    </source>
</evidence>
<gene>
    <name evidence="2" type="ORF">BWX89_01101</name>
</gene>
<feature type="region of interest" description="Disordered" evidence="1">
    <location>
        <begin position="41"/>
        <end position="65"/>
    </location>
</feature>
<protein>
    <submittedName>
        <fullName evidence="2">Uncharacterized protein</fullName>
    </submittedName>
</protein>
<name>A0A1V6C8F7_UNCT6</name>
<dbReference type="EMBL" id="MWDQ01000095">
    <property type="protein sequence ID" value="OQB73135.1"/>
    <property type="molecule type" value="Genomic_DNA"/>
</dbReference>
<feature type="region of interest" description="Disordered" evidence="1">
    <location>
        <begin position="114"/>
        <end position="207"/>
    </location>
</feature>
<dbReference type="PROSITE" id="PS51257">
    <property type="entry name" value="PROKAR_LIPOPROTEIN"/>
    <property type="match status" value="1"/>
</dbReference>
<comment type="caution">
    <text evidence="2">The sequence shown here is derived from an EMBL/GenBank/DDBJ whole genome shotgun (WGS) entry which is preliminary data.</text>
</comment>
<sequence>MNRKRTKIFICDESKKLFVFFFALILVCGCEKKHEIKQPQVSTQQTLSTETKISHQPQTKNISQKSFYPVKKEEQAKPPAWLKEIASINNQYYDTWKEKSSKDSSTILIASLTSSGTTQSVSTQSTSSMTSSTRETTRPGYTPIVRRTETQSQVSSGSISRATSSGSISPSSSTSPSSQPISPTPSAAEDSSPKENITPQTPGVTVTRSIQPFTDGAYVRLNVIVSDNRVNGIIVTENIPESYTVANSTPSISKRTGNSIKWLFYGTSLTNQTITYELRGSGKATISGAFSSSLGSGSTTGDSQIGQ</sequence>
<dbReference type="Proteomes" id="UP000485562">
    <property type="component" value="Unassembled WGS sequence"/>
</dbReference>
<proteinExistence type="predicted"/>
<reference evidence="2" key="1">
    <citation type="submission" date="2017-02" db="EMBL/GenBank/DDBJ databases">
        <title>Delving into the versatile metabolic prowess of the omnipresent phylum Bacteroidetes.</title>
        <authorList>
            <person name="Nobu M.K."/>
            <person name="Mei R."/>
            <person name="Narihiro T."/>
            <person name="Kuroda K."/>
            <person name="Liu W.-T."/>
        </authorList>
    </citation>
    <scope>NUCLEOTIDE SEQUENCE</scope>
    <source>
        <strain evidence="2">ADurb.Bin131</strain>
    </source>
</reference>
<evidence type="ECO:0000256" key="1">
    <source>
        <dbReference type="SAM" id="MobiDB-lite"/>
    </source>
</evidence>
<feature type="compositionally biased region" description="Low complexity" evidence="1">
    <location>
        <begin position="155"/>
        <end position="188"/>
    </location>
</feature>
<dbReference type="AlphaFoldDB" id="A0A1V6C8F7"/>
<feature type="compositionally biased region" description="Polar residues" evidence="1">
    <location>
        <begin position="194"/>
        <end position="207"/>
    </location>
</feature>
<accession>A0A1V6C8F7</accession>
<feature type="compositionally biased region" description="Low complexity" evidence="1">
    <location>
        <begin position="114"/>
        <end position="134"/>
    </location>
</feature>
<organism evidence="2">
    <name type="scientific">candidate division TA06 bacterium ADurb.Bin131</name>
    <dbReference type="NCBI Taxonomy" id="1852827"/>
    <lineage>
        <taxon>Bacteria</taxon>
        <taxon>Bacteria division TA06</taxon>
    </lineage>
</organism>